<evidence type="ECO:0000256" key="4">
    <source>
        <dbReference type="SAM" id="Coils"/>
    </source>
</evidence>
<dbReference type="GO" id="GO:0044780">
    <property type="term" value="P:bacterial-type flagellum assembly"/>
    <property type="evidence" value="ECO:0007669"/>
    <property type="project" value="InterPro"/>
</dbReference>
<dbReference type="SUPFAM" id="SSF140566">
    <property type="entry name" value="FlgN-like"/>
    <property type="match status" value="1"/>
</dbReference>
<reference evidence="5 6" key="1">
    <citation type="submission" date="2013-12" db="EMBL/GenBank/DDBJ databases">
        <authorList>
            <person name="Stott M."/>
        </authorList>
    </citation>
    <scope>NUCLEOTIDE SEQUENCE [LARGE SCALE GENOMIC DNA]</scope>
    <source>
        <strain evidence="5 6">K22</strain>
    </source>
</reference>
<keyword evidence="3" id="KW-1005">Bacterial flagellum biogenesis</keyword>
<accession>A0A0B6WUK8</accession>
<evidence type="ECO:0000256" key="2">
    <source>
        <dbReference type="ARBA" id="ARBA00007703"/>
    </source>
</evidence>
<comment type="similarity">
    <text evidence="2">Belongs to the FlgN family.</text>
</comment>
<keyword evidence="6" id="KW-1185">Reference proteome</keyword>
<dbReference type="EMBL" id="CBXV010000004">
    <property type="protein sequence ID" value="CDM64923.1"/>
    <property type="molecule type" value="Genomic_DNA"/>
</dbReference>
<protein>
    <submittedName>
        <fullName evidence="5">FlgN protein</fullName>
    </submittedName>
</protein>
<sequence>MALKKINAHADSLIELLIAQCRDLERLLELSRREAAALEREDFSALLETVRERATLGERLEVYHRQLAELRAEMGEDLAPGLKNEWASRTIELAMEIQAQDAETRAALILMRQKTGEQLALLKQARHQVSAYLNEGRRLPIACDRLA</sequence>
<proteinExistence type="inferred from homology"/>
<dbReference type="Gene3D" id="1.20.58.300">
    <property type="entry name" value="FlgN-like"/>
    <property type="match status" value="1"/>
</dbReference>
<dbReference type="Pfam" id="PF05130">
    <property type="entry name" value="FlgN"/>
    <property type="match status" value="1"/>
</dbReference>
<evidence type="ECO:0000313" key="5">
    <source>
        <dbReference type="EMBL" id="CDM64923.1"/>
    </source>
</evidence>
<dbReference type="STRING" id="454194.PYK22_00918"/>
<keyword evidence="4" id="KW-0175">Coiled coil</keyword>
<evidence type="ECO:0000256" key="1">
    <source>
        <dbReference type="ARBA" id="ARBA00002397"/>
    </source>
</evidence>
<comment type="function">
    <text evidence="1">Required for the efficient initiation of filament assembly.</text>
</comment>
<dbReference type="InterPro" id="IPR036679">
    <property type="entry name" value="FlgN-like_sf"/>
</dbReference>
<gene>
    <name evidence="5" type="ORF">PYK22_00918</name>
</gene>
<name>A0A0B6WUK8_9BACT</name>
<reference evidence="5 6" key="2">
    <citation type="submission" date="2015-01" db="EMBL/GenBank/DDBJ databases">
        <title>Complete genome sequence of Pyrinomonas methylaliphatogenes type strain K22T.</title>
        <authorList>
            <person name="Lee K.C.Y."/>
            <person name="Power J.F."/>
            <person name="Dunfield P.F."/>
            <person name="Morgan X.C."/>
            <person name="Huttenhower C."/>
            <person name="Stott M.B."/>
        </authorList>
    </citation>
    <scope>NUCLEOTIDE SEQUENCE [LARGE SCALE GENOMIC DNA]</scope>
    <source>
        <strain evidence="5 6">K22</strain>
    </source>
</reference>
<dbReference type="InterPro" id="IPR007809">
    <property type="entry name" value="FlgN-like"/>
</dbReference>
<dbReference type="RefSeq" id="WP_041974976.1">
    <property type="nucleotide sequence ID" value="NZ_CBXV010000004.1"/>
</dbReference>
<organism evidence="5 6">
    <name type="scientific">Pyrinomonas methylaliphatogenes</name>
    <dbReference type="NCBI Taxonomy" id="454194"/>
    <lineage>
        <taxon>Bacteria</taxon>
        <taxon>Pseudomonadati</taxon>
        <taxon>Acidobacteriota</taxon>
        <taxon>Blastocatellia</taxon>
        <taxon>Blastocatellales</taxon>
        <taxon>Pyrinomonadaceae</taxon>
        <taxon>Pyrinomonas</taxon>
    </lineage>
</organism>
<evidence type="ECO:0000313" key="6">
    <source>
        <dbReference type="Proteomes" id="UP000031518"/>
    </source>
</evidence>
<feature type="coiled-coil region" evidence="4">
    <location>
        <begin position="14"/>
        <end position="73"/>
    </location>
</feature>
<evidence type="ECO:0000256" key="3">
    <source>
        <dbReference type="ARBA" id="ARBA00022795"/>
    </source>
</evidence>
<dbReference type="AlphaFoldDB" id="A0A0B6WUK8"/>
<dbReference type="Proteomes" id="UP000031518">
    <property type="component" value="Unassembled WGS sequence"/>
</dbReference>